<dbReference type="InterPro" id="IPR008969">
    <property type="entry name" value="CarboxyPept-like_regulatory"/>
</dbReference>
<keyword evidence="6 7" id="KW-0998">Cell outer membrane</keyword>
<dbReference type="InterPro" id="IPR037066">
    <property type="entry name" value="Plug_dom_sf"/>
</dbReference>
<evidence type="ECO:0000256" key="5">
    <source>
        <dbReference type="ARBA" id="ARBA00023136"/>
    </source>
</evidence>
<dbReference type="InterPro" id="IPR036942">
    <property type="entry name" value="Beta-barrel_TonB_sf"/>
</dbReference>
<dbReference type="PROSITE" id="PS52016">
    <property type="entry name" value="TONB_DEPENDENT_REC_3"/>
    <property type="match status" value="1"/>
</dbReference>
<comment type="caution">
    <text evidence="9">The sequence shown here is derived from an EMBL/GenBank/DDBJ whole genome shotgun (WGS) entry which is preliminary data.</text>
</comment>
<evidence type="ECO:0000313" key="9">
    <source>
        <dbReference type="EMBL" id="MPR35244.1"/>
    </source>
</evidence>
<proteinExistence type="inferred from homology"/>
<keyword evidence="10" id="KW-1185">Reference proteome</keyword>
<keyword evidence="4 7" id="KW-0812">Transmembrane</keyword>
<dbReference type="InterPro" id="IPR039426">
    <property type="entry name" value="TonB-dep_rcpt-like"/>
</dbReference>
<evidence type="ECO:0000259" key="8">
    <source>
        <dbReference type="Pfam" id="PF07715"/>
    </source>
</evidence>
<dbReference type="EMBL" id="WHLY01000002">
    <property type="protein sequence ID" value="MPR35244.1"/>
    <property type="molecule type" value="Genomic_DNA"/>
</dbReference>
<comment type="subcellular location">
    <subcellularLocation>
        <location evidence="1 7">Cell outer membrane</location>
        <topology evidence="1 7">Multi-pass membrane protein</topology>
    </subcellularLocation>
</comment>
<evidence type="ECO:0000313" key="10">
    <source>
        <dbReference type="Proteomes" id="UP000479293"/>
    </source>
</evidence>
<dbReference type="SUPFAM" id="SSF49464">
    <property type="entry name" value="Carboxypeptidase regulatory domain-like"/>
    <property type="match status" value="1"/>
</dbReference>
<evidence type="ECO:0000256" key="3">
    <source>
        <dbReference type="ARBA" id="ARBA00022452"/>
    </source>
</evidence>
<keyword evidence="3 7" id="KW-1134">Transmembrane beta strand</keyword>
<sequence length="1114" mass="122296">MKISLTPKRLLYRIVQISLLQITIALLCSGITLATSVKGQGLLDRKVSVQATGQSLSQVLASLEKSAKVKFSYNSRTVDLRRPVTIKASNEPLADVLNRILTPLKINFLQVSNRIVLRNEVAENLKILTRVPALSIPVNIPLDFNVSGKVTDESGEGLPGVSVVVKGTQRGTTTNQEGLYTVAAPDGQGTLVFSFVGYLSQEVAINNRAQINLSLSVDTKALNEVIVVGYGTQKKRDLTGAISSISSRDIAETPSSNFLQNAQGRLAGVDIVRTNGNPGSAPTIRIRGNRSINASNNPLYVIDGIPTDVSINDFNPNDIESMEVLKDASAVAIYGSRGANGVILITTKKGKEGKAVISYDGYYGIKKAKKNLNLMNGEQFAQYSRVSRGIDANDASKDNTFFSTLEIDNLKNGVETDWLDLILRDGQQQQHQISASGGNQNTTYYLSGAFYDEKGIMQQSDYQRYSFRANIETKLTERLRVGVSSTVSSDLQNVMSNAPYTNALQFSPLVQPYDADGNFIAYPNPREGLLTSPLLQYQSGQYTDERRKYRVFANIFGEYTFTEGLTYRLNYGPDFSISRQGQYSGTLAGSANTAGVSNQQNFAYTLENILSFNRKFGDHSLNVVGLFSTQTNRFESSGATARNIPIESSLFYNLGSAETVTGINSSLTKWGLLSYMGRVNYSFKDRYLLTLTGRADGSSRLSQKNRWAFFPSVSAGWVISDEAFMSNAKVLSFLKLRAGYGAVGNTSIAPYQTLGGLERSVYAFGNDPAFGYALNVIPNPDLRWEISSTLNLGMDFGLLNDRLTGSLEVYKTNTTDLLLNRLIPITSGYESILQNIGATSNQGWELSLNGNILRSPNGFKWEANLNIFSNKEKIVELFNGKDDVGNQWFIGQPISVFYNFKQEGIWQTSEADEAAKVKQKPGDIKIADVNGRDAEGNLTNQPDGVINADDRTVLGSTVPKWSGGLTNRLSYKGIDFSFLVYARQGQYIRSDFHNLGGNNWQGRYNAINFDYWTVDNPVNKIPRPNSAAAPLYSDAVRFFDGSFVKIRNITLGYTIPKAITSKIRINSLRLYATADNALIFSPYKLVDPETANGIVGGSSPMTSATYVFGLNLKF</sequence>
<accession>A0A7C9FA14</accession>
<dbReference type="Gene3D" id="2.40.170.20">
    <property type="entry name" value="TonB-dependent receptor, beta-barrel domain"/>
    <property type="match status" value="1"/>
</dbReference>
<dbReference type="NCBIfam" id="TIGR04056">
    <property type="entry name" value="OMP_RagA_SusC"/>
    <property type="match status" value="1"/>
</dbReference>
<dbReference type="Proteomes" id="UP000479293">
    <property type="component" value="Unassembled WGS sequence"/>
</dbReference>
<organism evidence="9 10">
    <name type="scientific">Salmonirosea aquatica</name>
    <dbReference type="NCBI Taxonomy" id="2654236"/>
    <lineage>
        <taxon>Bacteria</taxon>
        <taxon>Pseudomonadati</taxon>
        <taxon>Bacteroidota</taxon>
        <taxon>Cytophagia</taxon>
        <taxon>Cytophagales</taxon>
        <taxon>Spirosomataceae</taxon>
        <taxon>Salmonirosea</taxon>
    </lineage>
</organism>
<dbReference type="GO" id="GO:0009279">
    <property type="term" value="C:cell outer membrane"/>
    <property type="evidence" value="ECO:0007669"/>
    <property type="project" value="UniProtKB-SubCell"/>
</dbReference>
<evidence type="ECO:0000256" key="1">
    <source>
        <dbReference type="ARBA" id="ARBA00004571"/>
    </source>
</evidence>
<comment type="similarity">
    <text evidence="7">Belongs to the TonB-dependent receptor family.</text>
</comment>
<dbReference type="Gene3D" id="2.170.130.10">
    <property type="entry name" value="TonB-dependent receptor, plug domain"/>
    <property type="match status" value="1"/>
</dbReference>
<evidence type="ECO:0000256" key="7">
    <source>
        <dbReference type="PROSITE-ProRule" id="PRU01360"/>
    </source>
</evidence>
<dbReference type="Pfam" id="PF13715">
    <property type="entry name" value="CarbopepD_reg_2"/>
    <property type="match status" value="1"/>
</dbReference>
<name>A0A7C9FA14_9BACT</name>
<reference evidence="9 10" key="1">
    <citation type="submission" date="2019-10" db="EMBL/GenBank/DDBJ databases">
        <title>Draft Genome Sequence of Cytophagaceae sp. SJW1-29.</title>
        <authorList>
            <person name="Choi A."/>
        </authorList>
    </citation>
    <scope>NUCLEOTIDE SEQUENCE [LARGE SCALE GENOMIC DNA]</scope>
    <source>
        <strain evidence="9 10">SJW1-29</strain>
    </source>
</reference>
<dbReference type="FunFam" id="2.170.130.10:FF:000008">
    <property type="entry name" value="SusC/RagA family TonB-linked outer membrane protein"/>
    <property type="match status" value="1"/>
</dbReference>
<evidence type="ECO:0000256" key="4">
    <source>
        <dbReference type="ARBA" id="ARBA00022692"/>
    </source>
</evidence>
<dbReference type="SUPFAM" id="SSF56935">
    <property type="entry name" value="Porins"/>
    <property type="match status" value="1"/>
</dbReference>
<feature type="domain" description="TonB-dependent receptor plug" evidence="8">
    <location>
        <begin position="234"/>
        <end position="342"/>
    </location>
</feature>
<dbReference type="InterPro" id="IPR012910">
    <property type="entry name" value="Plug_dom"/>
</dbReference>
<keyword evidence="2 7" id="KW-0813">Transport</keyword>
<dbReference type="AlphaFoldDB" id="A0A7C9FA14"/>
<dbReference type="Pfam" id="PF07715">
    <property type="entry name" value="Plug"/>
    <property type="match status" value="1"/>
</dbReference>
<evidence type="ECO:0000256" key="2">
    <source>
        <dbReference type="ARBA" id="ARBA00022448"/>
    </source>
</evidence>
<evidence type="ECO:0000256" key="6">
    <source>
        <dbReference type="ARBA" id="ARBA00023237"/>
    </source>
</evidence>
<gene>
    <name evidence="9" type="ORF">GBK04_18275</name>
</gene>
<protein>
    <submittedName>
        <fullName evidence="9">SusC/RagA family TonB-linked outer membrane protein</fullName>
    </submittedName>
</protein>
<dbReference type="NCBIfam" id="TIGR04057">
    <property type="entry name" value="SusC_RagA_signa"/>
    <property type="match status" value="1"/>
</dbReference>
<dbReference type="InterPro" id="IPR023996">
    <property type="entry name" value="TonB-dep_OMP_SusC/RagA"/>
</dbReference>
<dbReference type="InterPro" id="IPR023997">
    <property type="entry name" value="TonB-dep_OMP_SusC/RagA_CS"/>
</dbReference>
<dbReference type="Gene3D" id="2.60.40.1120">
    <property type="entry name" value="Carboxypeptidase-like, regulatory domain"/>
    <property type="match status" value="1"/>
</dbReference>
<dbReference type="RefSeq" id="WP_152762123.1">
    <property type="nucleotide sequence ID" value="NZ_WHLY01000002.1"/>
</dbReference>
<keyword evidence="5 7" id="KW-0472">Membrane</keyword>